<dbReference type="SMART" id="SM00967">
    <property type="entry name" value="SpoU_sub_bind"/>
    <property type="match status" value="1"/>
</dbReference>
<dbReference type="InterPro" id="IPR047261">
    <property type="entry name" value="MRM1_MeTrfase_dom"/>
</dbReference>
<name>R4XM46_TAPDE</name>
<evidence type="ECO:0000256" key="1">
    <source>
        <dbReference type="ARBA" id="ARBA00004173"/>
    </source>
</evidence>
<dbReference type="PANTHER" id="PTHR46103">
    <property type="entry name" value="RRNA METHYLTRANSFERASE 1, MITOCHONDRIAL"/>
    <property type="match status" value="1"/>
</dbReference>
<proteinExistence type="inferred from homology"/>
<dbReference type="STRING" id="1097556.R4XM46"/>
<evidence type="ECO:0000256" key="5">
    <source>
        <dbReference type="ARBA" id="ARBA00022679"/>
    </source>
</evidence>
<dbReference type="InterPro" id="IPR029028">
    <property type="entry name" value="Alpha/beta_knot_MTases"/>
</dbReference>
<evidence type="ECO:0000256" key="4">
    <source>
        <dbReference type="ARBA" id="ARBA00022603"/>
    </source>
</evidence>
<keyword evidence="5" id="KW-0808">Transferase</keyword>
<evidence type="ECO:0000313" key="11">
    <source>
        <dbReference type="EMBL" id="CCG84370.1"/>
    </source>
</evidence>
<evidence type="ECO:0000256" key="2">
    <source>
        <dbReference type="ARBA" id="ARBA00007228"/>
    </source>
</evidence>
<dbReference type="AlphaFoldDB" id="R4XM46"/>
<evidence type="ECO:0000256" key="3">
    <source>
        <dbReference type="ARBA" id="ARBA00022552"/>
    </source>
</evidence>
<keyword evidence="4" id="KW-0489">Methyltransferase</keyword>
<dbReference type="eggNOG" id="KOG0838">
    <property type="taxonomic scope" value="Eukaryota"/>
</dbReference>
<evidence type="ECO:0000313" key="12">
    <source>
        <dbReference type="Proteomes" id="UP000013776"/>
    </source>
</evidence>
<evidence type="ECO:0000256" key="7">
    <source>
        <dbReference type="ARBA" id="ARBA00022946"/>
    </source>
</evidence>
<keyword evidence="7" id="KW-0809">Transit peptide</keyword>
<dbReference type="PANTHER" id="PTHR46103:SF1">
    <property type="entry name" value="RRNA METHYLTRANSFERASE 1, MITOCHONDRIAL"/>
    <property type="match status" value="1"/>
</dbReference>
<dbReference type="GO" id="GO:0003723">
    <property type="term" value="F:RNA binding"/>
    <property type="evidence" value="ECO:0007669"/>
    <property type="project" value="InterPro"/>
</dbReference>
<sequence>MHKLSSRNLTVYGSLRIKSRNIITLTPDYPSARRITGADSSTATIRIFGTNGVKAALVARKRTFKYLYVYGHDLAKHNILRLARQASVEIVTVDNKGVLNNMADNRPHNGVVLECTELSYTKVSALGARSDQWLPILNNDDIMSTDQRVAKTHQTGISPPIYLLLDEITDPQNVGSIIRTAYFLGVSGLIMSVKNCASITPVVIKAASGATEFLSLFYTDSTTSFIRSSRKNGWICCATVGTKDACNDHRTVDFKELRDLSKLRPILLVFGSEGSGLRTLVKSECSKLLTVPARGDLNPTIDSLNVGVAVGVILGSLVEQ</sequence>
<keyword evidence="3" id="KW-0698">rRNA processing</keyword>
<dbReference type="Pfam" id="PF08032">
    <property type="entry name" value="SpoU_sub_bind"/>
    <property type="match status" value="1"/>
</dbReference>
<dbReference type="InterPro" id="IPR029026">
    <property type="entry name" value="tRNA_m1G_MTases_N"/>
</dbReference>
<dbReference type="SUPFAM" id="SSF55315">
    <property type="entry name" value="L30e-like"/>
    <property type="match status" value="1"/>
</dbReference>
<dbReference type="InterPro" id="IPR047182">
    <property type="entry name" value="MRM1"/>
</dbReference>
<accession>R4XM46</accession>
<evidence type="ECO:0000256" key="9">
    <source>
        <dbReference type="ARBA" id="ARBA00034881"/>
    </source>
</evidence>
<dbReference type="Proteomes" id="UP000013776">
    <property type="component" value="Unassembled WGS sequence"/>
</dbReference>
<dbReference type="SUPFAM" id="SSF75217">
    <property type="entry name" value="alpha/beta knot"/>
    <property type="match status" value="1"/>
</dbReference>
<protein>
    <recommendedName>
        <fullName evidence="9">rRNA methyltransferase 1, mitochondrial</fullName>
    </recommendedName>
</protein>
<dbReference type="InterPro" id="IPR001537">
    <property type="entry name" value="SpoU_MeTrfase"/>
</dbReference>
<reference evidence="11 12" key="1">
    <citation type="journal article" date="2013" name="MBio">
        <title>Genome sequencing of the plant pathogen Taphrina deformans, the causal agent of peach leaf curl.</title>
        <authorList>
            <person name="Cisse O.H."/>
            <person name="Almeida J.M.G.C.F."/>
            <person name="Fonseca A."/>
            <person name="Kumar A.A."/>
            <person name="Salojaervi J."/>
            <person name="Overmyer K."/>
            <person name="Hauser P.M."/>
            <person name="Pagni M."/>
        </authorList>
    </citation>
    <scope>NUCLEOTIDE SEQUENCE [LARGE SCALE GENOMIC DNA]</scope>
    <source>
        <strain evidence="12">PYCC 5710 / ATCC 11124 / CBS 356.35 / IMI 108563 / JCM 9778 / NBRC 8474</strain>
    </source>
</reference>
<dbReference type="OrthoDB" id="270651at2759"/>
<dbReference type="Pfam" id="PF00588">
    <property type="entry name" value="SpoU_methylase"/>
    <property type="match status" value="1"/>
</dbReference>
<keyword evidence="8" id="KW-0496">Mitochondrion</keyword>
<dbReference type="Gene3D" id="3.40.1280.10">
    <property type="match status" value="1"/>
</dbReference>
<evidence type="ECO:0000259" key="10">
    <source>
        <dbReference type="SMART" id="SM00967"/>
    </source>
</evidence>
<dbReference type="InterPro" id="IPR004441">
    <property type="entry name" value="rRNA_MeTrfase_TrmH"/>
</dbReference>
<comment type="caution">
    <text evidence="11">The sequence shown here is derived from an EMBL/GenBank/DDBJ whole genome shotgun (WGS) entry which is preliminary data.</text>
</comment>
<dbReference type="CDD" id="cd18105">
    <property type="entry name" value="SpoU-like_MRM1"/>
    <property type="match status" value="1"/>
</dbReference>
<dbReference type="GO" id="GO:0005739">
    <property type="term" value="C:mitochondrion"/>
    <property type="evidence" value="ECO:0007669"/>
    <property type="project" value="UniProtKB-SubCell"/>
</dbReference>
<comment type="similarity">
    <text evidence="2">Belongs to the class IV-like SAM-binding methyltransferase superfamily. RNA methyltransferase TrmH family.</text>
</comment>
<dbReference type="NCBIfam" id="TIGR00186">
    <property type="entry name" value="rRNA_methyl_3"/>
    <property type="match status" value="1"/>
</dbReference>
<evidence type="ECO:0000256" key="6">
    <source>
        <dbReference type="ARBA" id="ARBA00022691"/>
    </source>
</evidence>
<keyword evidence="6" id="KW-0949">S-adenosyl-L-methionine</keyword>
<dbReference type="InterPro" id="IPR029064">
    <property type="entry name" value="Ribosomal_eL30-like_sf"/>
</dbReference>
<dbReference type="EMBL" id="CAHR02000228">
    <property type="protein sequence ID" value="CCG84370.1"/>
    <property type="molecule type" value="Genomic_DNA"/>
</dbReference>
<organism evidence="11 12">
    <name type="scientific">Taphrina deformans (strain PYCC 5710 / ATCC 11124 / CBS 356.35 / IMI 108563 / JCM 9778 / NBRC 8474)</name>
    <name type="common">Peach leaf curl fungus</name>
    <name type="synonym">Lalaria deformans</name>
    <dbReference type="NCBI Taxonomy" id="1097556"/>
    <lineage>
        <taxon>Eukaryota</taxon>
        <taxon>Fungi</taxon>
        <taxon>Dikarya</taxon>
        <taxon>Ascomycota</taxon>
        <taxon>Taphrinomycotina</taxon>
        <taxon>Taphrinomycetes</taxon>
        <taxon>Taphrinales</taxon>
        <taxon>Taphrinaceae</taxon>
        <taxon>Taphrina</taxon>
    </lineage>
</organism>
<feature type="domain" description="RNA 2-O ribose methyltransferase substrate binding" evidence="10">
    <location>
        <begin position="46"/>
        <end position="121"/>
    </location>
</feature>
<evidence type="ECO:0000256" key="8">
    <source>
        <dbReference type="ARBA" id="ARBA00023128"/>
    </source>
</evidence>
<dbReference type="Gene3D" id="3.30.1330.30">
    <property type="match status" value="1"/>
</dbReference>
<keyword evidence="12" id="KW-1185">Reference proteome</keyword>
<dbReference type="InterPro" id="IPR013123">
    <property type="entry name" value="SpoU_subst-bd"/>
</dbReference>
<comment type="subcellular location">
    <subcellularLocation>
        <location evidence="1">Mitochondrion</location>
    </subcellularLocation>
</comment>
<dbReference type="GO" id="GO:0016435">
    <property type="term" value="F:rRNA (guanine) methyltransferase activity"/>
    <property type="evidence" value="ECO:0007669"/>
    <property type="project" value="TreeGrafter"/>
</dbReference>
<gene>
    <name evidence="11" type="ORF">TAPDE_004820</name>
</gene>